<keyword evidence="10" id="KW-1185">Reference proteome</keyword>
<dbReference type="HAMAP" id="MF_03028">
    <property type="entry name" value="Pescadillo"/>
    <property type="match status" value="1"/>
</dbReference>
<dbReference type="InterPro" id="IPR000904">
    <property type="entry name" value="Sec7_dom"/>
</dbReference>
<evidence type="ECO:0000259" key="8">
    <source>
        <dbReference type="PROSITE" id="PS50190"/>
    </source>
</evidence>
<gene>
    <name evidence="4" type="primary">NOP7</name>
    <name evidence="9" type="ORF">MIND_00459000</name>
</gene>
<name>A0A8H6W5L9_9AGAR</name>
<dbReference type="CDD" id="cd00171">
    <property type="entry name" value="Sec7"/>
    <property type="match status" value="1"/>
</dbReference>
<dbReference type="InterPro" id="IPR035999">
    <property type="entry name" value="Sec7_dom_sf"/>
</dbReference>
<feature type="compositionally biased region" description="Low complexity" evidence="5">
    <location>
        <begin position="1697"/>
        <end position="1707"/>
    </location>
</feature>
<dbReference type="Pfam" id="PF00533">
    <property type="entry name" value="BRCT"/>
    <property type="match status" value="1"/>
</dbReference>
<dbReference type="InterPro" id="IPR010613">
    <property type="entry name" value="PES"/>
</dbReference>
<dbReference type="InterPro" id="IPR036420">
    <property type="entry name" value="BRCT_dom_sf"/>
</dbReference>
<dbReference type="OrthoDB" id="10264910at2759"/>
<dbReference type="GO" id="GO:0043021">
    <property type="term" value="F:ribonucleoprotein complex binding"/>
    <property type="evidence" value="ECO:0007669"/>
    <property type="project" value="UniProtKB-UniRule"/>
</dbReference>
<feature type="compositionally biased region" description="Acidic residues" evidence="5">
    <location>
        <begin position="311"/>
        <end position="324"/>
    </location>
</feature>
<dbReference type="GO" id="GO:0000466">
    <property type="term" value="P:maturation of 5.8S rRNA from tricistronic rRNA transcript (SSU-rRNA, 5.8S rRNA, LSU-rRNA)"/>
    <property type="evidence" value="ECO:0007669"/>
    <property type="project" value="UniProtKB-UniRule"/>
</dbReference>
<dbReference type="Gene3D" id="3.40.50.10190">
    <property type="entry name" value="BRCT domain"/>
    <property type="match status" value="1"/>
</dbReference>
<dbReference type="SMART" id="SM00292">
    <property type="entry name" value="BRCT"/>
    <property type="match status" value="1"/>
</dbReference>
<evidence type="ECO:0000256" key="2">
    <source>
        <dbReference type="ARBA" id="ARBA00022552"/>
    </source>
</evidence>
<feature type="region of interest" description="Disordered" evidence="5">
    <location>
        <begin position="689"/>
        <end position="723"/>
    </location>
</feature>
<dbReference type="GO" id="GO:0005085">
    <property type="term" value="F:guanyl-nucleotide exchange factor activity"/>
    <property type="evidence" value="ECO:0007669"/>
    <property type="project" value="InterPro"/>
</dbReference>
<dbReference type="CDD" id="cd17709">
    <property type="entry name" value="BRCT_pescadillo_like"/>
    <property type="match status" value="1"/>
</dbReference>
<dbReference type="InterPro" id="IPR001357">
    <property type="entry name" value="BRCT_dom"/>
</dbReference>
<keyword evidence="1 4" id="KW-0690">Ribosome biogenesis</keyword>
<keyword evidence="2 4" id="KW-0698">rRNA processing</keyword>
<dbReference type="GO" id="GO:0005654">
    <property type="term" value="C:nucleoplasm"/>
    <property type="evidence" value="ECO:0007669"/>
    <property type="project" value="UniProtKB-SubCell"/>
</dbReference>
<dbReference type="InterPro" id="IPR023394">
    <property type="entry name" value="Sec7_C_sf"/>
</dbReference>
<evidence type="ECO:0000259" key="7">
    <source>
        <dbReference type="PROSITE" id="PS50172"/>
    </source>
</evidence>
<accession>A0A8H6W5L9</accession>
<feature type="compositionally biased region" description="Low complexity" evidence="5">
    <location>
        <begin position="857"/>
        <end position="867"/>
    </location>
</feature>
<evidence type="ECO:0000313" key="9">
    <source>
        <dbReference type="EMBL" id="KAF7306674.1"/>
    </source>
</evidence>
<dbReference type="Pfam" id="PF06732">
    <property type="entry name" value="Pescadillo_N"/>
    <property type="match status" value="1"/>
</dbReference>
<comment type="caution">
    <text evidence="9">The sequence shown here is derived from an EMBL/GenBank/DDBJ whole genome shotgun (WGS) entry which is preliminary data.</text>
</comment>
<feature type="domain" description="BRCT" evidence="7">
    <location>
        <begin position="352"/>
        <end position="454"/>
    </location>
</feature>
<feature type="region of interest" description="Disordered" evidence="5">
    <location>
        <begin position="761"/>
        <end position="795"/>
    </location>
</feature>
<evidence type="ECO:0000256" key="3">
    <source>
        <dbReference type="ARBA" id="ARBA00023242"/>
    </source>
</evidence>
<feature type="region of interest" description="Disordered" evidence="5">
    <location>
        <begin position="977"/>
        <end position="1026"/>
    </location>
</feature>
<keyword evidence="3 4" id="KW-0539">Nucleus</keyword>
<dbReference type="Gene3D" id="1.10.1000.11">
    <property type="entry name" value="Arf Nucleotide-binding Site Opener,domain 2"/>
    <property type="match status" value="1"/>
</dbReference>
<feature type="compositionally biased region" description="Low complexity" evidence="5">
    <location>
        <begin position="915"/>
        <end position="927"/>
    </location>
</feature>
<proteinExistence type="inferred from homology"/>
<protein>
    <recommendedName>
        <fullName evidence="4">Pescadillo homolog</fullName>
    </recommendedName>
    <alternativeName>
        <fullName evidence="4">Nucleolar protein 7 homolog</fullName>
    </alternativeName>
</protein>
<evidence type="ECO:0000259" key="6">
    <source>
        <dbReference type="PROSITE" id="PS50003"/>
    </source>
</evidence>
<feature type="compositionally biased region" description="Low complexity" evidence="5">
    <location>
        <begin position="978"/>
        <end position="987"/>
    </location>
</feature>
<dbReference type="GO" id="GO:0070545">
    <property type="term" value="C:PeBoW complex"/>
    <property type="evidence" value="ECO:0007669"/>
    <property type="project" value="TreeGrafter"/>
</dbReference>
<sequence length="1827" mass="202107">MGRLRQKGKAGAAKAYVTRTAAIKKLQCSLADFRRLCILKGIFPREPRSRKRANKGSSAPTSFYYAKDIAYLAHEPVLKKLREHKAFAKKISRALGRGEWSDAKNLEQNKPVYRLDHIIKERYPTFIDAVRDIDDALCMVFLFASLPSSIQMPTSLTENCSRLAAEWQLFVMHSRALRKVFLSIKGVYYQAEIMDQTVTWLVPYQFTQHVPVDVDVRVMLTFLELYQTLLGFVFFKLYTDSGLVYPPPLDVKKDEGAAGVGAFSLQSSSKPVVDPSAKPKTVEVEGRKITGKDVRQAIKNVTDPTPHAEERDSEENSMEVDEEFVAQQSKSDPQSAPSLTTLKALQALPQSLTTSLFSPYTFFLSRETSRPIFEFIVRAFGGRIGWPSTSGSGSPFDEMDESITHVIIDRPLVPSEDETPEERSRRSRRKYVQPQWVVDCINAGKILLEEPYGQGKTLPAHLSPFGEHEGAYDPTSELAGDGVEESESEDEEEIEVDEQQVTTDEKSALLAAANATDETSRRAAELAAEVAGVDYGDFEKEVRKSHKKSKATAKDDGVDSEQDMNKMMMSNKQKKLYEKMKYSQNKKSAEVTISLSYNTGGQEETNSCFVKSPYAITRLDCTRSGTTWRATATKFMGRFSLGNSHSESTPPPPYHESSPTVLVSQTTTTQVTHTVFSLPLPLWKKRSQQHQQTLRVEKELPPTPPTDEEEQGNPIFSTPKASAPAALAHGGLGLGLAHAIRNHPSASSSTSDINSIVFASHEPRQEVRTPRRAKSSLKLRATSAYEPSPPVEISYSDDANRRARGISLGSDAKGKQKEVEEPLQPRVSLARRASFWSRRKSTATDLPVPTPPKEVVPLPSLPSMLPLTPFTIDDLTTTSSGSRHTRALSRSYSERAAAESGEKSPSTRSRRQTRRPATADSATRSPTLRPPTPPPPLPPSPLVDKPPPSPQRPTTPSRRPRAQTNPPLLYRLSMNLFSSPSTSTSPSLPQAQPPNRIHDSPLNSPSLSAANSPRPSLVKSPSVIPKPEIQHESPEIYLKRLLLAVSKSEVAGVLASSADPFHTRALRTYIGNFDFTDNPLDVALRKLLMHVGLPRETQQIDRVMESFAGRYVECNPNLFISDDHPYILAFSLIMLHTDAFNKSNKRKMTKADYIKNTRLPGVPSEVLDCFYDNIVVTPFIFVEDPLDVDGQRAEPVTPIRSLSLGNPLSASTSSTGSLLGKTNRVDPYYLIANNLLGPLRVNVDSLVPRENPFDFHGSGGPWDESQLQLAFINPPLIETPAPIVNSRMSTFGVSSPGGSVTPLSGFAEFSSQPGGIITTSISKIGVLNRKDDLLEGGKKSANRKWRPCSAIITGPQLHLFRDHTLAASIASHLTSPEDEIPVLSNPLPPKEERLSLNDVVAVYDKSYKKHPFVFRLVMLNGRQSLFQADNEDQMNHWIAVINYASAFRTAGLRMRPTGMSDQVVQLTGVAAATSHLHDLQHAQTTAHRTHKWAHKESIELMSMLSGETSPVKRSTEKQRRATMINFGDLDLEAPTAPEIEGAAQFKATFDQVKAELAAVHHRKSGDSAEELPPSMPTPLPSRTHFIQSKILDLDSKISTVQSQLDSDLRFVRNVATLTPFQRATRERLVSAVQTMARRITQMRLEMAKLSCHREVLSTDIDAESHDWSEAKKIALQAATATLQSRGDDHIPRTIVTFPDSSGSPRDSGSFRKRSSSSHRPDSTADSFHSALDFSEDASLLDTSMRRDNSSQSSTTSVHEQIPLAASEGAHTSSHEKFYTALENPEAAEDWNQTRLTQRVSLVRVPSTLRISNRFLRTPEDGDESPSD</sequence>
<dbReference type="InterPro" id="IPR011993">
    <property type="entry name" value="PH-like_dom_sf"/>
</dbReference>
<feature type="domain" description="PH" evidence="6">
    <location>
        <begin position="1320"/>
        <end position="1446"/>
    </location>
</feature>
<feature type="region of interest" description="Disordered" evidence="5">
    <location>
        <begin position="1683"/>
        <end position="1728"/>
    </location>
</feature>
<feature type="region of interest" description="Disordered" evidence="5">
    <location>
        <begin position="299"/>
        <end position="336"/>
    </location>
</feature>
<evidence type="ECO:0000256" key="4">
    <source>
        <dbReference type="HAMAP-Rule" id="MF_03028"/>
    </source>
</evidence>
<comment type="subunit">
    <text evidence="4">Component of the NOP7 complex, composed of ERB1, NOP7 and YTM1. Within the NOP7 complex ERB1 appears to interact directly with NOP7 and YTM1. The NOP7 complex also associates with the 66S pre-ribosome.</text>
</comment>
<dbReference type="SMART" id="SM00222">
    <property type="entry name" value="Sec7"/>
    <property type="match status" value="1"/>
</dbReference>
<feature type="region of interest" description="Disordered" evidence="5">
    <location>
        <begin position="466"/>
        <end position="501"/>
    </location>
</feature>
<dbReference type="SUPFAM" id="SSF52113">
    <property type="entry name" value="BRCT domain"/>
    <property type="match status" value="1"/>
</dbReference>
<feature type="compositionally biased region" description="Basic and acidic residues" evidence="5">
    <location>
        <begin position="892"/>
        <end position="902"/>
    </location>
</feature>
<dbReference type="SUPFAM" id="SSF50729">
    <property type="entry name" value="PH domain-like"/>
    <property type="match status" value="1"/>
</dbReference>
<dbReference type="GO" id="GO:0000463">
    <property type="term" value="P:maturation of LSU-rRNA from tricistronic rRNA transcript (SSU-rRNA, 5.8S rRNA, LSU-rRNA)"/>
    <property type="evidence" value="ECO:0007669"/>
    <property type="project" value="UniProtKB-UniRule"/>
</dbReference>
<comment type="subcellular location">
    <subcellularLocation>
        <location evidence="4">Nucleus</location>
        <location evidence="4">Nucleolus</location>
    </subcellularLocation>
    <subcellularLocation>
        <location evidence="4">Nucleus</location>
        <location evidence="4">Nucleoplasm</location>
    </subcellularLocation>
</comment>
<dbReference type="Gene3D" id="2.30.29.30">
    <property type="entry name" value="Pleckstrin-homology domain (PH domain)/Phosphotyrosine-binding domain (PTB)"/>
    <property type="match status" value="1"/>
</dbReference>
<feature type="compositionally biased region" description="Acidic residues" evidence="5">
    <location>
        <begin position="482"/>
        <end position="498"/>
    </location>
</feature>
<dbReference type="InterPro" id="IPR041681">
    <property type="entry name" value="PH_9"/>
</dbReference>
<organism evidence="9 10">
    <name type="scientific">Mycena indigotica</name>
    <dbReference type="NCBI Taxonomy" id="2126181"/>
    <lineage>
        <taxon>Eukaryota</taxon>
        <taxon>Fungi</taxon>
        <taxon>Dikarya</taxon>
        <taxon>Basidiomycota</taxon>
        <taxon>Agaricomycotina</taxon>
        <taxon>Agaricomycetes</taxon>
        <taxon>Agaricomycetidae</taxon>
        <taxon>Agaricales</taxon>
        <taxon>Marasmiineae</taxon>
        <taxon>Mycenaceae</taxon>
        <taxon>Mycena</taxon>
    </lineage>
</organism>
<feature type="compositionally biased region" description="Polar residues" evidence="5">
    <location>
        <begin position="326"/>
        <end position="336"/>
    </location>
</feature>
<dbReference type="EMBL" id="JACAZF010000004">
    <property type="protein sequence ID" value="KAF7306674.1"/>
    <property type="molecule type" value="Genomic_DNA"/>
</dbReference>
<evidence type="ECO:0000313" key="10">
    <source>
        <dbReference type="Proteomes" id="UP000636479"/>
    </source>
</evidence>
<reference evidence="9" key="1">
    <citation type="submission" date="2020-05" db="EMBL/GenBank/DDBJ databases">
        <title>Mycena genomes resolve the evolution of fungal bioluminescence.</title>
        <authorList>
            <person name="Tsai I.J."/>
        </authorList>
    </citation>
    <scope>NUCLEOTIDE SEQUENCE</scope>
    <source>
        <strain evidence="9">171206Taipei</strain>
    </source>
</reference>
<dbReference type="Pfam" id="PF01369">
    <property type="entry name" value="Sec7"/>
    <property type="match status" value="1"/>
</dbReference>
<comment type="function">
    <text evidence="4">Component of the NOP7 complex, which is required for maturation of the 25S and 5.8S ribosomal RNAs and formation of the 60S ribosome.</text>
</comment>
<dbReference type="PROSITE" id="PS50172">
    <property type="entry name" value="BRCT"/>
    <property type="match status" value="1"/>
</dbReference>
<feature type="compositionally biased region" description="Pro residues" evidence="5">
    <location>
        <begin position="928"/>
        <end position="953"/>
    </location>
</feature>
<dbReference type="SUPFAM" id="SSF48425">
    <property type="entry name" value="Sec7 domain"/>
    <property type="match status" value="1"/>
</dbReference>
<dbReference type="Proteomes" id="UP000636479">
    <property type="component" value="Unassembled WGS sequence"/>
</dbReference>
<dbReference type="GO" id="GO:0032012">
    <property type="term" value="P:regulation of ARF protein signal transduction"/>
    <property type="evidence" value="ECO:0007669"/>
    <property type="project" value="InterPro"/>
</dbReference>
<dbReference type="GO" id="GO:0003723">
    <property type="term" value="F:RNA binding"/>
    <property type="evidence" value="ECO:0007669"/>
    <property type="project" value="TreeGrafter"/>
</dbReference>
<dbReference type="InterPro" id="IPR001849">
    <property type="entry name" value="PH_domain"/>
</dbReference>
<evidence type="ECO:0000256" key="1">
    <source>
        <dbReference type="ARBA" id="ARBA00022517"/>
    </source>
</evidence>
<dbReference type="GO" id="GO:0030687">
    <property type="term" value="C:preribosome, large subunit precursor"/>
    <property type="evidence" value="ECO:0007669"/>
    <property type="project" value="UniProtKB-UniRule"/>
</dbReference>
<dbReference type="PANTHER" id="PTHR12221">
    <property type="entry name" value="PESCADILLO - RELATED"/>
    <property type="match status" value="1"/>
</dbReference>
<dbReference type="SMART" id="SM00233">
    <property type="entry name" value="PH"/>
    <property type="match status" value="1"/>
</dbReference>
<dbReference type="PROSITE" id="PS50190">
    <property type="entry name" value="SEC7"/>
    <property type="match status" value="1"/>
</dbReference>
<evidence type="ECO:0000256" key="5">
    <source>
        <dbReference type="SAM" id="MobiDB-lite"/>
    </source>
</evidence>
<feature type="domain" description="SEC7" evidence="8">
    <location>
        <begin position="1017"/>
        <end position="1177"/>
    </location>
</feature>
<comment type="similarity">
    <text evidence="4">Belongs to the pescadillo family.</text>
</comment>
<dbReference type="PROSITE" id="PS50003">
    <property type="entry name" value="PH_DOMAIN"/>
    <property type="match status" value="1"/>
</dbReference>
<dbReference type="Pfam" id="PF15410">
    <property type="entry name" value="PH_9"/>
    <property type="match status" value="1"/>
</dbReference>
<feature type="compositionally biased region" description="Polar residues" evidence="5">
    <location>
        <begin position="1001"/>
        <end position="1014"/>
    </location>
</feature>
<feature type="region of interest" description="Disordered" evidence="5">
    <location>
        <begin position="839"/>
        <end position="965"/>
    </location>
</feature>
<dbReference type="PANTHER" id="PTHR12221:SF6">
    <property type="entry name" value="PESCADILLO HOMOLOG"/>
    <property type="match status" value="1"/>
</dbReference>